<dbReference type="InterPro" id="IPR036086">
    <property type="entry name" value="ParB/Sulfiredoxin_sf"/>
</dbReference>
<name>A0A6A7VWV3_9BACT</name>
<evidence type="ECO:0000313" key="3">
    <source>
        <dbReference type="EMBL" id="MQN11093.1"/>
    </source>
</evidence>
<feature type="region of interest" description="Disordered" evidence="1">
    <location>
        <begin position="151"/>
        <end position="185"/>
    </location>
</feature>
<feature type="domain" description="ParB-like N-terminal" evidence="2">
    <location>
        <begin position="4"/>
        <end position="88"/>
    </location>
</feature>
<dbReference type="Gene3D" id="3.90.1530.10">
    <property type="entry name" value="Conserved hypothetical protein from pyrococcus furiosus pfu- 392566-001, ParB domain"/>
    <property type="match status" value="1"/>
</dbReference>
<evidence type="ECO:0000313" key="4">
    <source>
        <dbReference type="Proteomes" id="UP000406735"/>
    </source>
</evidence>
<accession>A0A6A7VWV3</accession>
<evidence type="ECO:0000256" key="1">
    <source>
        <dbReference type="SAM" id="MobiDB-lite"/>
    </source>
</evidence>
<dbReference type="RefSeq" id="WP_153079941.1">
    <property type="nucleotide sequence ID" value="NZ_VZAU01000108.1"/>
</dbReference>
<dbReference type="SMART" id="SM00470">
    <property type="entry name" value="ParB"/>
    <property type="match status" value="1"/>
</dbReference>
<dbReference type="Pfam" id="PF02195">
    <property type="entry name" value="ParB_N"/>
    <property type="match status" value="1"/>
</dbReference>
<dbReference type="SUPFAM" id="SSF110849">
    <property type="entry name" value="ParB/Sulfiredoxin"/>
    <property type="match status" value="1"/>
</dbReference>
<organism evidence="3 4">
    <name type="scientific">Segatella copri</name>
    <dbReference type="NCBI Taxonomy" id="165179"/>
    <lineage>
        <taxon>Bacteria</taxon>
        <taxon>Pseudomonadati</taxon>
        <taxon>Bacteroidota</taxon>
        <taxon>Bacteroidia</taxon>
        <taxon>Bacteroidales</taxon>
        <taxon>Prevotellaceae</taxon>
        <taxon>Segatella</taxon>
    </lineage>
</organism>
<dbReference type="AlphaFoldDB" id="A0A6A7VWV3"/>
<reference evidence="3 4" key="1">
    <citation type="submission" date="2019-09" db="EMBL/GenBank/DDBJ databases">
        <title>Distinct polysaccharide growth profiles of human intestinal Prevotella copri isolates.</title>
        <authorList>
            <person name="Fehlner-Peach H."/>
            <person name="Magnabosco C."/>
            <person name="Raghavan V."/>
            <person name="Scher J.U."/>
            <person name="Tett A."/>
            <person name="Cox L.M."/>
            <person name="Gottsegen C."/>
            <person name="Watters A."/>
            <person name="Wiltshire- Gordon J.D."/>
            <person name="Segata N."/>
            <person name="Bonneau R."/>
            <person name="Littman D.R."/>
        </authorList>
    </citation>
    <scope>NUCLEOTIDE SEQUENCE [LARGE SCALE GENOMIC DNA]</scope>
    <source>
        <strain evidence="4">iK21513</strain>
    </source>
</reference>
<dbReference type="InterPro" id="IPR003115">
    <property type="entry name" value="ParB_N"/>
</dbReference>
<sequence length="211" mass="24313">MKVKSVKLSEIFPYYDNPRDNTNAVEPTKESIKRFGFVKPILVDKAGVIIAGHTRYVAAYQLGMEFVPVVYSDMDDEMAKKYRILDNKLAEKSSFDEDQLLEELRNMEVPTDMQAFFFEDINQMLNFSLDSINQQAEEYGGFQDDYSQVDEENFEAPSNEEPGESEEAPSDEEEEDPAKDLFVLKEREDGSHYMKVVCPYCGNMETIEIED</sequence>
<proteinExistence type="predicted"/>
<comment type="caution">
    <text evidence="3">The sequence shown here is derived from an EMBL/GenBank/DDBJ whole genome shotgun (WGS) entry which is preliminary data.</text>
</comment>
<dbReference type="InterPro" id="IPR050336">
    <property type="entry name" value="Chromosome_partition/occlusion"/>
</dbReference>
<dbReference type="GO" id="GO:0007059">
    <property type="term" value="P:chromosome segregation"/>
    <property type="evidence" value="ECO:0007669"/>
    <property type="project" value="TreeGrafter"/>
</dbReference>
<evidence type="ECO:0000259" key="2">
    <source>
        <dbReference type="SMART" id="SM00470"/>
    </source>
</evidence>
<dbReference type="GO" id="GO:0045881">
    <property type="term" value="P:positive regulation of sporulation resulting in formation of a cellular spore"/>
    <property type="evidence" value="ECO:0007669"/>
    <property type="project" value="TreeGrafter"/>
</dbReference>
<dbReference type="GO" id="GO:0005694">
    <property type="term" value="C:chromosome"/>
    <property type="evidence" value="ECO:0007669"/>
    <property type="project" value="TreeGrafter"/>
</dbReference>
<dbReference type="Proteomes" id="UP000406735">
    <property type="component" value="Unassembled WGS sequence"/>
</dbReference>
<protein>
    <submittedName>
        <fullName evidence="3">Chromosome partitioning protein ParB</fullName>
    </submittedName>
</protein>
<feature type="compositionally biased region" description="Acidic residues" evidence="1">
    <location>
        <begin position="161"/>
        <end position="177"/>
    </location>
</feature>
<dbReference type="PANTHER" id="PTHR33375:SF1">
    <property type="entry name" value="CHROMOSOME-PARTITIONING PROTEIN PARB-RELATED"/>
    <property type="match status" value="1"/>
</dbReference>
<dbReference type="PANTHER" id="PTHR33375">
    <property type="entry name" value="CHROMOSOME-PARTITIONING PROTEIN PARB-RELATED"/>
    <property type="match status" value="1"/>
</dbReference>
<dbReference type="EMBL" id="VZCY01000118">
    <property type="protein sequence ID" value="MQN11093.1"/>
    <property type="molecule type" value="Genomic_DNA"/>
</dbReference>
<gene>
    <name evidence="3" type="ORF">F7D97_14455</name>
</gene>